<evidence type="ECO:0000259" key="2">
    <source>
        <dbReference type="PROSITE" id="PS51192"/>
    </source>
</evidence>
<proteinExistence type="predicted"/>
<dbReference type="CDD" id="cd17919">
    <property type="entry name" value="DEXHc_Snf"/>
    <property type="match status" value="1"/>
</dbReference>
<dbReference type="AlphaFoldDB" id="A0A498I4X2"/>
<dbReference type="PANTHER" id="PTHR10799">
    <property type="entry name" value="SNF2/RAD54 HELICASE FAMILY"/>
    <property type="match status" value="1"/>
</dbReference>
<dbReference type="InterPro" id="IPR000330">
    <property type="entry name" value="SNF2_N"/>
</dbReference>
<dbReference type="Gene3D" id="3.40.50.10810">
    <property type="entry name" value="Tandem AAA-ATPase domain"/>
    <property type="match status" value="1"/>
</dbReference>
<evidence type="ECO:0000313" key="3">
    <source>
        <dbReference type="EMBL" id="RXH76511.1"/>
    </source>
</evidence>
<sequence length="545" mass="61714">MGGRKCKSPVAAVSRHVSFFWANVTQTGITLGSTAQAVVFLLLKRKLVRVLLLKWQRRLLKQKVIFGICVLEVYTNKFDGLIVKTSFVEYFGSASKPQQLSYDEEDSDSDCLKIKHELEDDDFDCVVIKNELEDNDSDEVPEARPVNRGRRFVVEDKDSDEDWANIESMSEEDEEEKCAKILADLRKELHGSSAPTVSDRYAEVEVAHMRIVNQVPFLTFTELLVDDIIEACRSEDSDFQPILKPYQLIGVNFLLLLYQKGIGGAILVDEMGLRKTIQGPHLIVCPASVLENWEREKVVPIIHCSPVSWGCTIDIFKRVELFVQSWIVILVCYSLFERHIAQQKDDRKILKRWQWSCVLIDEAYALRDKNSYRWKNLMSVARSANQCLMLTLTHLQNDLHNITEVLDHKLSRCHGKVVRCMGKVLVIALREEVATLKAREAEAAARKAEIASQLSVQDDKMSMILRALQMFSFQILMPAPNLTPPSTSQPLRLTDTQCCSCANKKLLLDEEVTCVILRNAGAIVAQTLLSQTLRNGFPAAKVSLG</sequence>
<accession>A0A498I4X2</accession>
<evidence type="ECO:0000256" key="1">
    <source>
        <dbReference type="SAM" id="Phobius"/>
    </source>
</evidence>
<keyword evidence="4" id="KW-1185">Reference proteome</keyword>
<keyword evidence="1" id="KW-0472">Membrane</keyword>
<feature type="transmembrane region" description="Helical" evidence="1">
    <location>
        <begin position="20"/>
        <end position="43"/>
    </location>
</feature>
<comment type="caution">
    <text evidence="3">The sequence shown here is derived from an EMBL/GenBank/DDBJ whole genome shotgun (WGS) entry which is preliminary data.</text>
</comment>
<feature type="domain" description="Helicase ATP-binding" evidence="2">
    <location>
        <begin position="253"/>
        <end position="412"/>
    </location>
</feature>
<keyword evidence="1" id="KW-1133">Transmembrane helix</keyword>
<name>A0A498I4X2_MALDO</name>
<dbReference type="SUPFAM" id="SSF52540">
    <property type="entry name" value="P-loop containing nucleoside triphosphate hydrolases"/>
    <property type="match status" value="1"/>
</dbReference>
<dbReference type="PROSITE" id="PS51192">
    <property type="entry name" value="HELICASE_ATP_BIND_1"/>
    <property type="match status" value="1"/>
</dbReference>
<dbReference type="Pfam" id="PF00176">
    <property type="entry name" value="SNF2-rel_dom"/>
    <property type="match status" value="1"/>
</dbReference>
<dbReference type="Proteomes" id="UP000290289">
    <property type="component" value="Chromosome 14"/>
</dbReference>
<gene>
    <name evidence="3" type="ORF">DVH24_019399</name>
</gene>
<reference evidence="3 4" key="1">
    <citation type="submission" date="2018-10" db="EMBL/GenBank/DDBJ databases">
        <title>A high-quality apple genome assembly.</title>
        <authorList>
            <person name="Hu J."/>
        </authorList>
    </citation>
    <scope>NUCLEOTIDE SEQUENCE [LARGE SCALE GENOMIC DNA]</scope>
    <source>
        <strain evidence="4">cv. HFTH1</strain>
        <tissue evidence="3">Young leaf</tissue>
    </source>
</reference>
<keyword evidence="1" id="KW-0812">Transmembrane</keyword>
<organism evidence="3 4">
    <name type="scientific">Malus domestica</name>
    <name type="common">Apple</name>
    <name type="synonym">Pyrus malus</name>
    <dbReference type="NCBI Taxonomy" id="3750"/>
    <lineage>
        <taxon>Eukaryota</taxon>
        <taxon>Viridiplantae</taxon>
        <taxon>Streptophyta</taxon>
        <taxon>Embryophyta</taxon>
        <taxon>Tracheophyta</taxon>
        <taxon>Spermatophyta</taxon>
        <taxon>Magnoliopsida</taxon>
        <taxon>eudicotyledons</taxon>
        <taxon>Gunneridae</taxon>
        <taxon>Pentapetalae</taxon>
        <taxon>rosids</taxon>
        <taxon>fabids</taxon>
        <taxon>Rosales</taxon>
        <taxon>Rosaceae</taxon>
        <taxon>Amygdaloideae</taxon>
        <taxon>Maleae</taxon>
        <taxon>Malus</taxon>
    </lineage>
</organism>
<dbReference type="InterPro" id="IPR027417">
    <property type="entry name" value="P-loop_NTPase"/>
</dbReference>
<dbReference type="STRING" id="3750.A0A498I4X2"/>
<protein>
    <recommendedName>
        <fullName evidence="2">Helicase ATP-binding domain-containing protein</fullName>
    </recommendedName>
</protein>
<dbReference type="InterPro" id="IPR014001">
    <property type="entry name" value="Helicase_ATP-bd"/>
</dbReference>
<dbReference type="EMBL" id="RDQH01000340">
    <property type="protein sequence ID" value="RXH76511.1"/>
    <property type="molecule type" value="Genomic_DNA"/>
</dbReference>
<dbReference type="GO" id="GO:0005524">
    <property type="term" value="F:ATP binding"/>
    <property type="evidence" value="ECO:0007669"/>
    <property type="project" value="InterPro"/>
</dbReference>
<evidence type="ECO:0000313" key="4">
    <source>
        <dbReference type="Proteomes" id="UP000290289"/>
    </source>
</evidence>
<dbReference type="InterPro" id="IPR038718">
    <property type="entry name" value="SNF2-like_sf"/>
</dbReference>